<sequence>MKNGSLAEEALADIDIEAPEELVNILIRALRPETERPSSDRSTVSIGARGRHLSLRIWASDISALRAALNSYLRWAEAALNVLESARPRATRQI</sequence>
<dbReference type="AlphaFoldDB" id="A0A0M0BL06"/>
<dbReference type="EMBL" id="LFWZ01000069">
    <property type="protein sequence ID" value="KON29302.1"/>
    <property type="molecule type" value="Genomic_DNA"/>
</dbReference>
<dbReference type="InterPro" id="IPR015419">
    <property type="entry name" value="CTAG/Pcc1"/>
</dbReference>
<evidence type="ECO:0000313" key="3">
    <source>
        <dbReference type="Proteomes" id="UP000037210"/>
    </source>
</evidence>
<dbReference type="Pfam" id="PF09341">
    <property type="entry name" value="Pcc1"/>
    <property type="match status" value="1"/>
</dbReference>
<comment type="caution">
    <text evidence="2">The sequence shown here is derived from an EMBL/GenBank/DDBJ whole genome shotgun (WGS) entry which is preliminary data.</text>
</comment>
<comment type="similarity">
    <text evidence="1">Belongs to the CTAG/PCC1 family.</text>
</comment>
<organism evidence="2 3">
    <name type="scientific">miscellaneous Crenarchaeota group-15 archaeon DG-45</name>
    <dbReference type="NCBI Taxonomy" id="1685127"/>
    <lineage>
        <taxon>Archaea</taxon>
        <taxon>Candidatus Bathyarchaeota</taxon>
        <taxon>MCG-15</taxon>
    </lineage>
</organism>
<dbReference type="Proteomes" id="UP000037210">
    <property type="component" value="Unassembled WGS sequence"/>
</dbReference>
<reference evidence="2 3" key="1">
    <citation type="submission" date="2015-06" db="EMBL/GenBank/DDBJ databases">
        <title>New insights into the roles of widespread benthic archaea in carbon and nitrogen cycling.</title>
        <authorList>
            <person name="Lazar C.S."/>
            <person name="Baker B.J."/>
            <person name="Seitz K.W."/>
            <person name="Hyde A.S."/>
            <person name="Dick G.J."/>
            <person name="Hinrichs K.-U."/>
            <person name="Teske A.P."/>
        </authorList>
    </citation>
    <scope>NUCLEOTIDE SEQUENCE [LARGE SCALE GENOMIC DNA]</scope>
    <source>
        <strain evidence="2">DG-45</strain>
    </source>
</reference>
<proteinExistence type="inferred from homology"/>
<name>A0A0M0BL06_9ARCH</name>
<protein>
    <recommendedName>
        <fullName evidence="4">Transcription factor Pcc1</fullName>
    </recommendedName>
</protein>
<evidence type="ECO:0000256" key="1">
    <source>
        <dbReference type="ARBA" id="ARBA00007073"/>
    </source>
</evidence>
<evidence type="ECO:0008006" key="4">
    <source>
        <dbReference type="Google" id="ProtNLM"/>
    </source>
</evidence>
<dbReference type="Gene3D" id="3.30.310.50">
    <property type="entry name" value="Alpha-D-phosphohexomutase, C-terminal domain"/>
    <property type="match status" value="1"/>
</dbReference>
<gene>
    <name evidence="2" type="ORF">AC482_06895</name>
</gene>
<accession>A0A0M0BL06</accession>
<dbReference type="NCBIfam" id="NF011470">
    <property type="entry name" value="PRK14887.1"/>
    <property type="match status" value="1"/>
</dbReference>
<evidence type="ECO:0000313" key="2">
    <source>
        <dbReference type="EMBL" id="KON29302.1"/>
    </source>
</evidence>